<sequence length="72" mass="8243">MTFPFGKAVRWLPPEPCPSLLYPLLFLEASFLPASHMAVYSFLPTSRKTERNSFLRFKSACFLSLGCLHFEV</sequence>
<dbReference type="OMA" id="HMAVYSF"/>
<dbReference type="Ensembl" id="ENSRROT00000060644.1">
    <property type="protein sequence ID" value="ENSRROP00000036184.1"/>
    <property type="gene ID" value="ENSRROG00000041562.1"/>
</dbReference>
<accession>A0A2K6R581</accession>
<keyword evidence="3" id="KW-1185">Reference proteome</keyword>
<organism evidence="2 3">
    <name type="scientific">Rhinopithecus roxellana</name>
    <name type="common">Golden snub-nosed monkey</name>
    <name type="synonym">Pygathrix roxellana</name>
    <dbReference type="NCBI Taxonomy" id="61622"/>
    <lineage>
        <taxon>Eukaryota</taxon>
        <taxon>Metazoa</taxon>
        <taxon>Chordata</taxon>
        <taxon>Craniata</taxon>
        <taxon>Vertebrata</taxon>
        <taxon>Euteleostomi</taxon>
        <taxon>Mammalia</taxon>
        <taxon>Eutheria</taxon>
        <taxon>Euarchontoglires</taxon>
        <taxon>Primates</taxon>
        <taxon>Haplorrhini</taxon>
        <taxon>Catarrhini</taxon>
        <taxon>Cercopithecidae</taxon>
        <taxon>Colobinae</taxon>
        <taxon>Rhinopithecus</taxon>
    </lineage>
</organism>
<reference evidence="2" key="1">
    <citation type="submission" date="2025-08" db="UniProtKB">
        <authorList>
            <consortium name="Ensembl"/>
        </authorList>
    </citation>
    <scope>IDENTIFICATION</scope>
</reference>
<evidence type="ECO:0000256" key="1">
    <source>
        <dbReference type="SAM" id="Phobius"/>
    </source>
</evidence>
<dbReference type="Proteomes" id="UP000233200">
    <property type="component" value="Unplaced"/>
</dbReference>
<keyword evidence="1" id="KW-0812">Transmembrane</keyword>
<keyword evidence="1" id="KW-0472">Membrane</keyword>
<dbReference type="AlphaFoldDB" id="A0A2K6R581"/>
<evidence type="ECO:0000313" key="3">
    <source>
        <dbReference type="Proteomes" id="UP000233200"/>
    </source>
</evidence>
<evidence type="ECO:0000313" key="2">
    <source>
        <dbReference type="Ensembl" id="ENSRROP00000036184.1"/>
    </source>
</evidence>
<feature type="transmembrane region" description="Helical" evidence="1">
    <location>
        <begin position="20"/>
        <end position="43"/>
    </location>
</feature>
<proteinExistence type="predicted"/>
<dbReference type="GeneTree" id="ENSGT00910000147281"/>
<keyword evidence="1" id="KW-1133">Transmembrane helix</keyword>
<reference evidence="2" key="2">
    <citation type="submission" date="2025-09" db="UniProtKB">
        <authorList>
            <consortium name="Ensembl"/>
        </authorList>
    </citation>
    <scope>IDENTIFICATION</scope>
</reference>
<protein>
    <submittedName>
        <fullName evidence="2">Uncharacterized protein</fullName>
    </submittedName>
</protein>
<name>A0A2K6R581_RHIRO</name>